<keyword evidence="3" id="KW-0813">Transport</keyword>
<dbReference type="GO" id="GO:0022857">
    <property type="term" value="F:transmembrane transporter activity"/>
    <property type="evidence" value="ECO:0007669"/>
    <property type="project" value="InterPro"/>
</dbReference>
<feature type="transmembrane region" description="Helical" evidence="7">
    <location>
        <begin position="498"/>
        <end position="520"/>
    </location>
</feature>
<dbReference type="EMBL" id="AJ011419">
    <property type="protein sequence ID" value="CAC10063.1"/>
    <property type="molecule type" value="Genomic_DNA"/>
</dbReference>
<feature type="transmembrane region" description="Helical" evidence="7">
    <location>
        <begin position="271"/>
        <end position="294"/>
    </location>
</feature>
<dbReference type="PANTHER" id="PTHR31806">
    <property type="entry name" value="PURINE-CYTOSINE PERMEASE FCY2-RELATED"/>
    <property type="match status" value="1"/>
</dbReference>
<protein>
    <submittedName>
        <fullName evidence="8">Purine-cytosine permease, putative</fullName>
    </submittedName>
</protein>
<keyword evidence="6 7" id="KW-0472">Membrane</keyword>
<keyword evidence="4 7" id="KW-0812">Transmembrane</keyword>
<evidence type="ECO:0000256" key="4">
    <source>
        <dbReference type="ARBA" id="ARBA00022692"/>
    </source>
</evidence>
<feature type="transmembrane region" description="Helical" evidence="7">
    <location>
        <begin position="535"/>
        <end position="554"/>
    </location>
</feature>
<reference evidence="8" key="1">
    <citation type="submission" date="1998-09" db="EMBL/GenBank/DDBJ databases">
        <authorList>
            <person name="Iborra F.F."/>
        </authorList>
    </citation>
    <scope>NUCLEOTIDE SEQUENCE</scope>
    <source>
        <strain evidence="8">ATCC 12424</strain>
    </source>
</reference>
<comment type="similarity">
    <text evidence="2">Belongs to the purine-cytosine permease (2.A.39) family.</text>
</comment>
<reference evidence="8" key="2">
    <citation type="journal article" date="1999" name="J. Mol. Microbiol. Biotechnol.">
        <title>Construction of efficient centromeric, multicopy and expression vectors for the yeast Kluyveromyces marxianus using homologous elements and the promoter of a purine-cytosine-like permease.</title>
        <authorList>
            <person name="Ball M.M."/>
            <person name="Raynal A."/>
            <person name="Guerineau M."/>
            <person name="Iborra F."/>
        </authorList>
    </citation>
    <scope>NUCLEOTIDE SEQUENCE</scope>
    <source>
        <strain evidence="8">ATCC 12424</strain>
    </source>
</reference>
<feature type="transmembrane region" description="Helical" evidence="7">
    <location>
        <begin position="164"/>
        <end position="189"/>
    </location>
</feature>
<dbReference type="Pfam" id="PF02133">
    <property type="entry name" value="Transp_cyt_pur"/>
    <property type="match status" value="1"/>
</dbReference>
<feature type="transmembrane region" description="Helical" evidence="7">
    <location>
        <begin position="306"/>
        <end position="337"/>
    </location>
</feature>
<feature type="transmembrane region" description="Helical" evidence="7">
    <location>
        <begin position="357"/>
        <end position="378"/>
    </location>
</feature>
<dbReference type="GO" id="GO:0005886">
    <property type="term" value="C:plasma membrane"/>
    <property type="evidence" value="ECO:0007669"/>
    <property type="project" value="TreeGrafter"/>
</dbReference>
<evidence type="ECO:0000256" key="7">
    <source>
        <dbReference type="SAM" id="Phobius"/>
    </source>
</evidence>
<dbReference type="PANTHER" id="PTHR31806:SF17">
    <property type="entry name" value="VITAMIN B6 TRANSPORTER TPN1"/>
    <property type="match status" value="1"/>
</dbReference>
<feature type="transmembrane region" description="Helical" evidence="7">
    <location>
        <begin position="123"/>
        <end position="143"/>
    </location>
</feature>
<feature type="transmembrane region" description="Helical" evidence="7">
    <location>
        <begin position="201"/>
        <end position="222"/>
    </location>
</feature>
<dbReference type="VEuPathDB" id="FungiDB:KLMA_20490"/>
<accession>Q9HFM1</accession>
<dbReference type="InterPro" id="IPR026030">
    <property type="entry name" value="Pur-cyt_permease_Fcy2/21/22"/>
</dbReference>
<evidence type="ECO:0000256" key="5">
    <source>
        <dbReference type="ARBA" id="ARBA00022989"/>
    </source>
</evidence>
<feature type="transmembrane region" description="Helical" evidence="7">
    <location>
        <begin position="90"/>
        <end position="117"/>
    </location>
</feature>
<evidence type="ECO:0000256" key="1">
    <source>
        <dbReference type="ARBA" id="ARBA00004141"/>
    </source>
</evidence>
<feature type="transmembrane region" description="Helical" evidence="7">
    <location>
        <begin position="424"/>
        <end position="442"/>
    </location>
</feature>
<name>Q9HFM1_KLUMA</name>
<evidence type="ECO:0000256" key="6">
    <source>
        <dbReference type="ARBA" id="ARBA00023136"/>
    </source>
</evidence>
<gene>
    <name evidence="8" type="primary">pcpl3</name>
</gene>
<evidence type="ECO:0000256" key="3">
    <source>
        <dbReference type="ARBA" id="ARBA00022448"/>
    </source>
</evidence>
<sequence>MTNPNAESDIEIVSNLNSDSGRETKTELDVETNTEVETKTHFDVGDQSFFHSLVRTAREISRKIDALGVETRGIQRIEPYEREHQSSRQLLHIIGLWFSASGGLSSMSSYFLGPIIYELEFRQALTCGLISMWIGCFFAAYLATMGPQSGCRQLVTARYLFGWWLVKFIGLMAIIGGMGWSVVNCVWLAERCLQPLVYGKIPIWIGIIIVTLVSFFVAIFGIKQVLRAETLFSIPVLTSFLLLYISASDKFKYANDYKNDSLVSRTYTGNYLSFFSLCYSITSTWGSVTADYYILFPEDTPKMQVFMITFLGIGIPATFVGVLGLLLASCAMSYQPWMDLYDSYGMGGLLHAGFERWGGFGKFCVVILVLSLISNNILNTYSAAFSIQLAGEILFKVPRWFWAIACTVFYFVCALVGRNSFSDILGNFLPMIGYWVSLYFILQVRREPYFQKAFSHHLYTKEFPNVTKPAQRWSLKNIPKRTHNWNNWNDPNVITRGLAATAAFWIGVVGAVMGMCQTYYVGPISSKIGDNGGDIGSWLGMAFACVVYPPLRYLELKKFGR</sequence>
<dbReference type="InterPro" id="IPR001248">
    <property type="entry name" value="Pur-cyt_permease"/>
</dbReference>
<keyword evidence="5 7" id="KW-1133">Transmembrane helix</keyword>
<comment type="subcellular location">
    <subcellularLocation>
        <location evidence="1">Membrane</location>
        <topology evidence="1">Multi-pass membrane protein</topology>
    </subcellularLocation>
</comment>
<evidence type="ECO:0000313" key="8">
    <source>
        <dbReference type="EMBL" id="CAC10063.1"/>
    </source>
</evidence>
<organism evidence="8">
    <name type="scientific">Kluyveromyces marxianus</name>
    <name type="common">Yeast</name>
    <name type="synonym">Candida kefyr</name>
    <dbReference type="NCBI Taxonomy" id="4911"/>
    <lineage>
        <taxon>Eukaryota</taxon>
        <taxon>Fungi</taxon>
        <taxon>Dikarya</taxon>
        <taxon>Ascomycota</taxon>
        <taxon>Saccharomycotina</taxon>
        <taxon>Saccharomycetes</taxon>
        <taxon>Saccharomycetales</taxon>
        <taxon>Saccharomycetaceae</taxon>
        <taxon>Kluyveromyces</taxon>
    </lineage>
</organism>
<dbReference type="Gene3D" id="1.10.4160.10">
    <property type="entry name" value="Hydantoin permease"/>
    <property type="match status" value="1"/>
</dbReference>
<dbReference type="GO" id="GO:0000329">
    <property type="term" value="C:fungal-type vacuole membrane"/>
    <property type="evidence" value="ECO:0007669"/>
    <property type="project" value="TreeGrafter"/>
</dbReference>
<dbReference type="AlphaFoldDB" id="Q9HFM1"/>
<feature type="transmembrane region" description="Helical" evidence="7">
    <location>
        <begin position="229"/>
        <end position="247"/>
    </location>
</feature>
<feature type="transmembrane region" description="Helical" evidence="7">
    <location>
        <begin position="399"/>
        <end position="418"/>
    </location>
</feature>
<proteinExistence type="inferred from homology"/>
<evidence type="ECO:0000256" key="2">
    <source>
        <dbReference type="ARBA" id="ARBA00008974"/>
    </source>
</evidence>
<dbReference type="PIRSF" id="PIRSF002744">
    <property type="entry name" value="Pur-cyt_permease"/>
    <property type="match status" value="1"/>
</dbReference>